<evidence type="ECO:0000256" key="1">
    <source>
        <dbReference type="ARBA" id="ARBA00000822"/>
    </source>
</evidence>
<comment type="caution">
    <text evidence="7">The sequence shown here is derived from an EMBL/GenBank/DDBJ whole genome shotgun (WGS) entry which is preliminary data.</text>
</comment>
<dbReference type="Gene3D" id="2.60.40.10">
    <property type="entry name" value="Immunoglobulins"/>
    <property type="match status" value="1"/>
</dbReference>
<dbReference type="Pfam" id="PF00704">
    <property type="entry name" value="Glyco_hydro_18"/>
    <property type="match status" value="1"/>
</dbReference>
<feature type="domain" description="CBM2" evidence="5">
    <location>
        <begin position="34"/>
        <end position="147"/>
    </location>
</feature>
<comment type="catalytic activity">
    <reaction evidence="1">
        <text>Random endo-hydrolysis of N-acetyl-beta-D-glucosaminide (1-&gt;4)-beta-linkages in chitin and chitodextrins.</text>
        <dbReference type="EC" id="3.2.1.14"/>
    </reaction>
</comment>
<dbReference type="SUPFAM" id="SSF49384">
    <property type="entry name" value="Carbohydrate-binding domain"/>
    <property type="match status" value="1"/>
</dbReference>
<dbReference type="SMART" id="SM00636">
    <property type="entry name" value="Glyco_18"/>
    <property type="match status" value="1"/>
</dbReference>
<evidence type="ECO:0000259" key="5">
    <source>
        <dbReference type="PROSITE" id="PS51173"/>
    </source>
</evidence>
<keyword evidence="3" id="KW-0146">Chitin degradation</keyword>
<name>A0ABQ2S8K6_9DEIO</name>
<reference evidence="8" key="1">
    <citation type="journal article" date="2019" name="Int. J. Syst. Evol. Microbiol.">
        <title>The Global Catalogue of Microorganisms (GCM) 10K type strain sequencing project: providing services to taxonomists for standard genome sequencing and annotation.</title>
        <authorList>
            <consortium name="The Broad Institute Genomics Platform"/>
            <consortium name="The Broad Institute Genome Sequencing Center for Infectious Disease"/>
            <person name="Wu L."/>
            <person name="Ma J."/>
        </authorList>
    </citation>
    <scope>NUCLEOTIDE SEQUENCE [LARGE SCALE GENOMIC DNA]</scope>
    <source>
        <strain evidence="8">JCM 31405</strain>
    </source>
</reference>
<sequence>MPRVPASPLLLTAALLLGGCADQTAPTARTTPALTAQATGPTATFDATSQWDTGFSGRITLTNPGTTPITGWTLKFKFNGNAAAGSSVWGAGGTITRDSAGLYTITPNTWGGATIPAGGSVTVNYDGTGQLSGVNTCTLNGAACSGATTPPTGDTTVPTVSLTASPTTVTAAGNVTLSATASDNVGVTRVEFYQGATLLATDTTAPYSASEAVTSAQNGTRTYTAKAFDAAGNTRSASASVTVNITGTTPPPASGSINVGYAGTWLTSINDLRTSIVPAYYTDLNLAFVRPDTTYTRGSLAFDQSVAGFEFAEGATTPNGQRKFTATQAQTLIQNVAALKARGTRVWISVGGWSYSQGSQWANFNAQRVVDLAQDLGASGVDIDWESSGSSCNKADAATFSCSKDAEIKTIITTLDNEISARGLNMQISVAGWSTGAYYVKGTPWEEGKVQWGSPFGGTMYRVVKDLASRIDRVNLMSYDGGTYYDPREGYESYRAIYPGPIAMGLEIAPEGSGGAVLKLNAPAGTVYDAEMNTGTNNEATRYYNVDTLTTFLKNKGRPGDGMMLWQIWKERVYAPAPADAANVNSTGQKVCTILGLSSCSSTLPTLPPAQ</sequence>
<dbReference type="InterPro" id="IPR001919">
    <property type="entry name" value="CBD2"/>
</dbReference>
<dbReference type="InterPro" id="IPR012291">
    <property type="entry name" value="CBM2_carb-bd_dom_sf"/>
</dbReference>
<dbReference type="PROSITE" id="PS51173">
    <property type="entry name" value="CBM2"/>
    <property type="match status" value="1"/>
</dbReference>
<dbReference type="EMBL" id="BMQN01000009">
    <property type="protein sequence ID" value="GGS01555.1"/>
    <property type="molecule type" value="Genomic_DNA"/>
</dbReference>
<dbReference type="InterPro" id="IPR011583">
    <property type="entry name" value="Chitinase_II/V-like_cat"/>
</dbReference>
<dbReference type="RefSeq" id="WP_189074013.1">
    <property type="nucleotide sequence ID" value="NZ_BMQN01000009.1"/>
</dbReference>
<dbReference type="SUPFAM" id="SSF51445">
    <property type="entry name" value="(Trans)glycosidases"/>
    <property type="match status" value="1"/>
</dbReference>
<dbReference type="InterPro" id="IPR050314">
    <property type="entry name" value="Glycosyl_Hydrlase_18"/>
</dbReference>
<dbReference type="PROSITE" id="PS51257">
    <property type="entry name" value="PROKAR_LIPOPROTEIN"/>
    <property type="match status" value="1"/>
</dbReference>
<dbReference type="EC" id="3.2.1.14" evidence="2"/>
<keyword evidence="3" id="KW-0119">Carbohydrate metabolism</keyword>
<dbReference type="PANTHER" id="PTHR11177">
    <property type="entry name" value="CHITINASE"/>
    <property type="match status" value="1"/>
</dbReference>
<feature type="domain" description="GH18" evidence="6">
    <location>
        <begin position="256"/>
        <end position="611"/>
    </location>
</feature>
<dbReference type="Gene3D" id="2.60.40.290">
    <property type="match status" value="1"/>
</dbReference>
<dbReference type="Pfam" id="PF00553">
    <property type="entry name" value="CBM_2"/>
    <property type="match status" value="1"/>
</dbReference>
<feature type="signal peptide" evidence="4">
    <location>
        <begin position="1"/>
        <end position="24"/>
    </location>
</feature>
<keyword evidence="4" id="KW-0732">Signal</keyword>
<dbReference type="Gene3D" id="3.20.20.80">
    <property type="entry name" value="Glycosidases"/>
    <property type="match status" value="1"/>
</dbReference>
<evidence type="ECO:0000256" key="3">
    <source>
        <dbReference type="ARBA" id="ARBA00023024"/>
    </source>
</evidence>
<evidence type="ECO:0000256" key="4">
    <source>
        <dbReference type="SAM" id="SignalP"/>
    </source>
</evidence>
<keyword evidence="8" id="KW-1185">Reference proteome</keyword>
<evidence type="ECO:0000313" key="7">
    <source>
        <dbReference type="EMBL" id="GGS01555.1"/>
    </source>
</evidence>
<dbReference type="InterPro" id="IPR001223">
    <property type="entry name" value="Glyco_hydro18_cat"/>
</dbReference>
<protein>
    <recommendedName>
        <fullName evidence="2">chitinase</fullName>
        <ecNumber evidence="2">3.2.1.14</ecNumber>
    </recommendedName>
</protein>
<evidence type="ECO:0000313" key="8">
    <source>
        <dbReference type="Proteomes" id="UP000644548"/>
    </source>
</evidence>
<dbReference type="InterPro" id="IPR013783">
    <property type="entry name" value="Ig-like_fold"/>
</dbReference>
<feature type="chain" id="PRO_5045675721" description="chitinase" evidence="4">
    <location>
        <begin position="25"/>
        <end position="611"/>
    </location>
</feature>
<evidence type="ECO:0000259" key="6">
    <source>
        <dbReference type="PROSITE" id="PS51910"/>
    </source>
</evidence>
<dbReference type="Pfam" id="PF17957">
    <property type="entry name" value="Big_7"/>
    <property type="match status" value="1"/>
</dbReference>
<proteinExistence type="predicted"/>
<dbReference type="PROSITE" id="PS51910">
    <property type="entry name" value="GH18_2"/>
    <property type="match status" value="1"/>
</dbReference>
<evidence type="ECO:0000256" key="2">
    <source>
        <dbReference type="ARBA" id="ARBA00012729"/>
    </source>
</evidence>
<dbReference type="SMART" id="SM00637">
    <property type="entry name" value="CBD_II"/>
    <property type="match status" value="1"/>
</dbReference>
<gene>
    <name evidence="7" type="ORF">GCM10008960_30350</name>
</gene>
<dbReference type="PANTHER" id="PTHR11177:SF317">
    <property type="entry name" value="CHITINASE 12-RELATED"/>
    <property type="match status" value="1"/>
</dbReference>
<dbReference type="InterPro" id="IPR008965">
    <property type="entry name" value="CBM2/CBM3_carb-bd_dom_sf"/>
</dbReference>
<dbReference type="InterPro" id="IPR017853">
    <property type="entry name" value="GH"/>
</dbReference>
<dbReference type="Proteomes" id="UP000644548">
    <property type="component" value="Unassembled WGS sequence"/>
</dbReference>
<organism evidence="7 8">
    <name type="scientific">Deinococcus sedimenti</name>
    <dbReference type="NCBI Taxonomy" id="1867090"/>
    <lineage>
        <taxon>Bacteria</taxon>
        <taxon>Thermotogati</taxon>
        <taxon>Deinococcota</taxon>
        <taxon>Deinococci</taxon>
        <taxon>Deinococcales</taxon>
        <taxon>Deinococcaceae</taxon>
        <taxon>Deinococcus</taxon>
    </lineage>
</organism>
<keyword evidence="3" id="KW-0624">Polysaccharide degradation</keyword>
<accession>A0ABQ2S8K6</accession>